<proteinExistence type="predicted"/>
<evidence type="ECO:0000313" key="2">
    <source>
        <dbReference type="Proteomes" id="UP001598138"/>
    </source>
</evidence>
<comment type="caution">
    <text evidence="1">The sequence shown here is derived from an EMBL/GenBank/DDBJ whole genome shotgun (WGS) entry which is preliminary data.</text>
</comment>
<protein>
    <recommendedName>
        <fullName evidence="3">Thiol:disulfide interchange protein DsbD N-terminal domain-containing protein</fullName>
    </recommendedName>
</protein>
<dbReference type="EMBL" id="JBBKXZ010000001">
    <property type="protein sequence ID" value="MFD3393287.1"/>
    <property type="molecule type" value="Genomic_DNA"/>
</dbReference>
<organism evidence="1 2">
    <name type="scientific">Aquirufa avitistagni</name>
    <dbReference type="NCBI Taxonomy" id="3104728"/>
    <lineage>
        <taxon>Bacteria</taxon>
        <taxon>Pseudomonadati</taxon>
        <taxon>Bacteroidota</taxon>
        <taxon>Cytophagia</taxon>
        <taxon>Cytophagales</taxon>
        <taxon>Flectobacillaceae</taxon>
        <taxon>Aquirufa</taxon>
    </lineage>
</organism>
<accession>A0ABW6DC46</accession>
<gene>
    <name evidence="1" type="ORF">U0R10_01505</name>
</gene>
<name>A0ABW6DC46_9BACT</name>
<evidence type="ECO:0000313" key="1">
    <source>
        <dbReference type="EMBL" id="MFD3393287.1"/>
    </source>
</evidence>
<keyword evidence="2" id="KW-1185">Reference proteome</keyword>
<dbReference type="RefSeq" id="WP_377981914.1">
    <property type="nucleotide sequence ID" value="NZ_JBBKXZ010000001.1"/>
</dbReference>
<evidence type="ECO:0008006" key="3">
    <source>
        <dbReference type="Google" id="ProtNLM"/>
    </source>
</evidence>
<dbReference type="Proteomes" id="UP001598138">
    <property type="component" value="Unassembled WGS sequence"/>
</dbReference>
<reference evidence="1 2" key="1">
    <citation type="submission" date="2024-03" db="EMBL/GenBank/DDBJ databases">
        <title>Aquirufa genome sequencing.</title>
        <authorList>
            <person name="Pitt A."/>
            <person name="Hahn M.W."/>
        </authorList>
    </citation>
    <scope>NUCLEOTIDE SEQUENCE [LARGE SCALE GENOMIC DNA]</scope>
    <source>
        <strain evidence="1 2">OSTEICH-129V</strain>
    </source>
</reference>
<sequence>MKRILSILLFFVLLYQAGGFALSYLASDQDHFVAGETITVEMPISLPYATDWDVPQEVSGEIQQGDNFYQMKDQQVIDGKLVTTLVSDQSARDRFFDLAAQVNEHMSDQPEKAPAKSKLINTLVKEYCSHASAWVLYIMEWPASSSEPAHSVLPTTAISADFFSPPRQA</sequence>